<gene>
    <name evidence="1" type="ORF">DI542_08735</name>
</gene>
<accession>A0A2W5T3S5</accession>
<dbReference type="EMBL" id="QFQJ01000040">
    <property type="protein sequence ID" value="PZQ90057.1"/>
    <property type="molecule type" value="Genomic_DNA"/>
</dbReference>
<comment type="caution">
    <text evidence="1">The sequence shown here is derived from an EMBL/GenBank/DDBJ whole genome shotgun (WGS) entry which is preliminary data.</text>
</comment>
<reference evidence="1 2" key="1">
    <citation type="submission" date="2017-11" db="EMBL/GenBank/DDBJ databases">
        <title>Infants hospitalized years apart are colonized by the same room-sourced microbial strains.</title>
        <authorList>
            <person name="Brooks B."/>
            <person name="Olm M.R."/>
            <person name="Firek B.A."/>
            <person name="Baker R."/>
            <person name="Thomas B.C."/>
            <person name="Morowitz M.J."/>
            <person name="Banfield J.F."/>
        </authorList>
    </citation>
    <scope>NUCLEOTIDE SEQUENCE [LARGE SCALE GENOMIC DNA]</scope>
    <source>
        <strain evidence="1">S2_003_000_R3_20</strain>
    </source>
</reference>
<dbReference type="AlphaFoldDB" id="A0A2W5T3S5"/>
<organism evidence="1 2">
    <name type="scientific">Acinetobacter johnsonii</name>
    <dbReference type="NCBI Taxonomy" id="40214"/>
    <lineage>
        <taxon>Bacteria</taxon>
        <taxon>Pseudomonadati</taxon>
        <taxon>Pseudomonadota</taxon>
        <taxon>Gammaproteobacteria</taxon>
        <taxon>Moraxellales</taxon>
        <taxon>Moraxellaceae</taxon>
        <taxon>Acinetobacter</taxon>
    </lineage>
</organism>
<evidence type="ECO:0000313" key="2">
    <source>
        <dbReference type="Proteomes" id="UP000249282"/>
    </source>
</evidence>
<sequence length="118" mass="13564">MKRIILASVFLAVSMAGCQKQPDSSDPAKVKYDPVTIKQFEEADIKIGKFLDQLESPNTSLEVRRQILCVDYPNVYIQQYAPALLKLSPNDYTRDKLDRDLAIALDYYKDKFNIQCQK</sequence>
<name>A0A2W5T3S5_ACIJO</name>
<dbReference type="Proteomes" id="UP000249282">
    <property type="component" value="Unassembled WGS sequence"/>
</dbReference>
<proteinExistence type="predicted"/>
<dbReference type="PROSITE" id="PS51257">
    <property type="entry name" value="PROKAR_LIPOPROTEIN"/>
    <property type="match status" value="1"/>
</dbReference>
<evidence type="ECO:0000313" key="1">
    <source>
        <dbReference type="EMBL" id="PZQ90057.1"/>
    </source>
</evidence>
<protein>
    <submittedName>
        <fullName evidence="1">Uncharacterized protein</fullName>
    </submittedName>
</protein>